<evidence type="ECO:0000313" key="2">
    <source>
        <dbReference type="Proteomes" id="UP001153332"/>
    </source>
</evidence>
<evidence type="ECO:0000313" key="1">
    <source>
        <dbReference type="EMBL" id="KAJ8125941.1"/>
    </source>
</evidence>
<dbReference type="EMBL" id="JAPUUL010002109">
    <property type="protein sequence ID" value="KAJ8125941.1"/>
    <property type="molecule type" value="Genomic_DNA"/>
</dbReference>
<gene>
    <name evidence="1" type="ORF">O1611_g7701</name>
</gene>
<proteinExistence type="predicted"/>
<sequence>MSASMGIIHEAIFERRKTVPDTTPFVAVHLFFQGLDVTETGLTSRCRRLLRLLAGGGQRPGDIANVRSGSLIRINAATITSKMIGILARANGTFPKSAFGDGQEMGAYIMRNGYSDVRNQYMAIIDQTVTNIFRDRTGHLGRVHTGDIGIKALPLRDP</sequence>
<name>A0ACC2JEU2_9PEZI</name>
<comment type="caution">
    <text evidence="1">The sequence shown here is derived from an EMBL/GenBank/DDBJ whole genome shotgun (WGS) entry which is preliminary data.</text>
</comment>
<keyword evidence="2" id="KW-1185">Reference proteome</keyword>
<accession>A0ACC2JEU2</accession>
<organism evidence="1 2">
    <name type="scientific">Lasiodiplodia mahajangana</name>
    <dbReference type="NCBI Taxonomy" id="1108764"/>
    <lineage>
        <taxon>Eukaryota</taxon>
        <taxon>Fungi</taxon>
        <taxon>Dikarya</taxon>
        <taxon>Ascomycota</taxon>
        <taxon>Pezizomycotina</taxon>
        <taxon>Dothideomycetes</taxon>
        <taxon>Dothideomycetes incertae sedis</taxon>
        <taxon>Botryosphaeriales</taxon>
        <taxon>Botryosphaeriaceae</taxon>
        <taxon>Lasiodiplodia</taxon>
    </lineage>
</organism>
<protein>
    <submittedName>
        <fullName evidence="1">Uncharacterized protein</fullName>
    </submittedName>
</protein>
<dbReference type="Proteomes" id="UP001153332">
    <property type="component" value="Unassembled WGS sequence"/>
</dbReference>
<reference evidence="1" key="1">
    <citation type="submission" date="2022-12" db="EMBL/GenBank/DDBJ databases">
        <title>Genome Sequence of Lasiodiplodia mahajangana.</title>
        <authorList>
            <person name="Buettner E."/>
        </authorList>
    </citation>
    <scope>NUCLEOTIDE SEQUENCE</scope>
    <source>
        <strain evidence="1">VT137</strain>
    </source>
</reference>